<evidence type="ECO:0000313" key="11">
    <source>
        <dbReference type="Proteomes" id="UP001396898"/>
    </source>
</evidence>
<evidence type="ECO:0000259" key="9">
    <source>
        <dbReference type="Pfam" id="PF10406"/>
    </source>
</evidence>
<dbReference type="InterPro" id="IPR009072">
    <property type="entry name" value="Histone-fold"/>
</dbReference>
<evidence type="ECO:0000256" key="1">
    <source>
        <dbReference type="ARBA" id="ARBA00004123"/>
    </source>
</evidence>
<dbReference type="PANTHER" id="PTHR46469:SF1">
    <property type="entry name" value="TRANSCRIPTION INITIATION FACTOR TFIID SUBUNIT 8"/>
    <property type="match status" value="1"/>
</dbReference>
<dbReference type="Proteomes" id="UP001396898">
    <property type="component" value="Unassembled WGS sequence"/>
</dbReference>
<organism evidence="10 11">
    <name type="scientific">Apiospora marii</name>
    <dbReference type="NCBI Taxonomy" id="335849"/>
    <lineage>
        <taxon>Eukaryota</taxon>
        <taxon>Fungi</taxon>
        <taxon>Dikarya</taxon>
        <taxon>Ascomycota</taxon>
        <taxon>Pezizomycotina</taxon>
        <taxon>Sordariomycetes</taxon>
        <taxon>Xylariomycetidae</taxon>
        <taxon>Amphisphaeriales</taxon>
        <taxon>Apiosporaceae</taxon>
        <taxon>Apiospora</taxon>
    </lineage>
</organism>
<keyword evidence="6" id="KW-0539">Nucleus</keyword>
<comment type="similarity">
    <text evidence="2">Belongs to the TAF8 family.</text>
</comment>
<comment type="subcellular location">
    <subcellularLocation>
        <location evidence="1">Nucleus</location>
    </subcellularLocation>
</comment>
<accession>A0ABR1RSH4</accession>
<dbReference type="Pfam" id="PF10406">
    <property type="entry name" value="TAF8_C"/>
    <property type="match status" value="1"/>
</dbReference>
<keyword evidence="11" id="KW-1185">Reference proteome</keyword>
<dbReference type="Pfam" id="PF07524">
    <property type="entry name" value="Bromo_TP"/>
    <property type="match status" value="1"/>
</dbReference>
<evidence type="ECO:0000256" key="4">
    <source>
        <dbReference type="ARBA" id="ARBA00023015"/>
    </source>
</evidence>
<evidence type="ECO:0000313" key="10">
    <source>
        <dbReference type="EMBL" id="KAK8017921.1"/>
    </source>
</evidence>
<sequence>MASPTRPEKRRSSVDSDSSLDEPLSKRQRTTVVKPPTPTPPPRPTAGYSDMSSFALQEELSERPNADSMGRDGLRRSIALALEHVGFDAATPEALESFANNAETYLTSFIADLKTYAEASRRHDPTPTDFEKVLRGHNLGMSYLQPHLVNPVLKKKKEKLNPQFYDPTPTSKETDYFKIRSTDFLGRELDGDEERQEKRWIPQTLPSFPPKHTYRFTEAEPTIPDPEKKRIQAAAEARKSEEALRHMERASKQSIHKETAEKAKRYKYSKERHENWEATMKAFLPASGTGTGTQEVADHSIVVDYNASFMRRDVPKVSSRGPLDTLTSRG</sequence>
<dbReference type="InterPro" id="IPR006565">
    <property type="entry name" value="BTP"/>
</dbReference>
<dbReference type="Gene3D" id="1.10.20.10">
    <property type="entry name" value="Histone, subunit A"/>
    <property type="match status" value="1"/>
</dbReference>
<dbReference type="CDD" id="cd08049">
    <property type="entry name" value="TAF8"/>
    <property type="match status" value="1"/>
</dbReference>
<feature type="domain" description="Transcription factor TFIID subunit 8 C-terminal" evidence="9">
    <location>
        <begin position="200"/>
        <end position="247"/>
    </location>
</feature>
<feature type="region of interest" description="Disordered" evidence="7">
    <location>
        <begin position="1"/>
        <end position="70"/>
    </location>
</feature>
<evidence type="ECO:0000256" key="3">
    <source>
        <dbReference type="ARBA" id="ARBA00017307"/>
    </source>
</evidence>
<reference evidence="10 11" key="1">
    <citation type="submission" date="2023-01" db="EMBL/GenBank/DDBJ databases">
        <title>Analysis of 21 Apiospora genomes using comparative genomics revels a genus with tremendous synthesis potential of carbohydrate active enzymes and secondary metabolites.</title>
        <authorList>
            <person name="Sorensen T."/>
        </authorList>
    </citation>
    <scope>NUCLEOTIDE SEQUENCE [LARGE SCALE GENOMIC DNA]</scope>
    <source>
        <strain evidence="10 11">CBS 20057</strain>
    </source>
</reference>
<evidence type="ECO:0000256" key="2">
    <source>
        <dbReference type="ARBA" id="ARBA00008767"/>
    </source>
</evidence>
<evidence type="ECO:0000256" key="7">
    <source>
        <dbReference type="SAM" id="MobiDB-lite"/>
    </source>
</evidence>
<dbReference type="EMBL" id="JAQQWI010000010">
    <property type="protein sequence ID" value="KAK8017921.1"/>
    <property type="molecule type" value="Genomic_DNA"/>
</dbReference>
<feature type="compositionally biased region" description="Pro residues" evidence="7">
    <location>
        <begin position="35"/>
        <end position="44"/>
    </location>
</feature>
<feature type="compositionally biased region" description="Basic and acidic residues" evidence="7">
    <location>
        <begin position="1"/>
        <end position="14"/>
    </location>
</feature>
<protein>
    <recommendedName>
        <fullName evidence="3">Transcription initiation factor TFIID subunit 8</fullName>
    </recommendedName>
</protein>
<dbReference type="InterPro" id="IPR019473">
    <property type="entry name" value="TFIID_su8_C"/>
</dbReference>
<keyword evidence="4" id="KW-0805">Transcription regulation</keyword>
<name>A0ABR1RSH4_9PEZI</name>
<comment type="caution">
    <text evidence="10">The sequence shown here is derived from an EMBL/GenBank/DDBJ whole genome shotgun (WGS) entry which is preliminary data.</text>
</comment>
<feature type="domain" description="Bromodomain associated" evidence="8">
    <location>
        <begin position="71"/>
        <end position="135"/>
    </location>
</feature>
<evidence type="ECO:0000256" key="6">
    <source>
        <dbReference type="ARBA" id="ARBA00023242"/>
    </source>
</evidence>
<keyword evidence="5" id="KW-0804">Transcription</keyword>
<dbReference type="CDD" id="cd00076">
    <property type="entry name" value="HFD_SF"/>
    <property type="match status" value="1"/>
</dbReference>
<dbReference type="InterPro" id="IPR037818">
    <property type="entry name" value="TAF8"/>
</dbReference>
<gene>
    <name evidence="10" type="ORF">PG991_007111</name>
</gene>
<evidence type="ECO:0000256" key="5">
    <source>
        <dbReference type="ARBA" id="ARBA00023163"/>
    </source>
</evidence>
<dbReference type="PANTHER" id="PTHR46469">
    <property type="entry name" value="TRANSCRIPTION INITIATION FACTOR TFIID SUBUNIT 8"/>
    <property type="match status" value="1"/>
</dbReference>
<feature type="compositionally biased region" description="Basic and acidic residues" evidence="7">
    <location>
        <begin position="60"/>
        <end position="70"/>
    </location>
</feature>
<proteinExistence type="inferred from homology"/>
<evidence type="ECO:0000259" key="8">
    <source>
        <dbReference type="Pfam" id="PF07524"/>
    </source>
</evidence>